<reference evidence="1" key="1">
    <citation type="submission" date="2020-05" db="EMBL/GenBank/DDBJ databases">
        <authorList>
            <person name="Chiriac C."/>
            <person name="Salcher M."/>
            <person name="Ghai R."/>
            <person name="Kavagutti S V."/>
        </authorList>
    </citation>
    <scope>NUCLEOTIDE SEQUENCE</scope>
</reference>
<gene>
    <name evidence="1" type="ORF">UFOVP1544_15</name>
</gene>
<organism evidence="1">
    <name type="scientific">uncultured Caudovirales phage</name>
    <dbReference type="NCBI Taxonomy" id="2100421"/>
    <lineage>
        <taxon>Viruses</taxon>
        <taxon>Duplodnaviria</taxon>
        <taxon>Heunggongvirae</taxon>
        <taxon>Uroviricota</taxon>
        <taxon>Caudoviricetes</taxon>
        <taxon>Peduoviridae</taxon>
        <taxon>Maltschvirus</taxon>
        <taxon>Maltschvirus maltsch</taxon>
    </lineage>
</organism>
<proteinExistence type="predicted"/>
<name>A0A6J7XCZ2_9CAUD</name>
<dbReference type="EMBL" id="LR798396">
    <property type="protein sequence ID" value="CAB5228671.1"/>
    <property type="molecule type" value="Genomic_DNA"/>
</dbReference>
<accession>A0A6J7XCZ2</accession>
<sequence>MKNWITRLRIALATAIAPPGTLVVSPLVSRPLPRADIAPTPARSPEKLASPVLMILRCKDPFMWYANKVGDYVPYCGTWPEGFKSREDDGHSNIVKFEDAKIVHLP</sequence>
<protein>
    <submittedName>
        <fullName evidence="1">Uncharacterized protein</fullName>
    </submittedName>
</protein>
<evidence type="ECO:0000313" key="1">
    <source>
        <dbReference type="EMBL" id="CAB5228671.1"/>
    </source>
</evidence>